<reference evidence="1 2" key="1">
    <citation type="submission" date="2024-01" db="EMBL/GenBank/DDBJ databases">
        <title>The complete chloroplast genome sequence of Lithospermum erythrorhizon: insights into the phylogenetic relationship among Boraginaceae species and the maternal lineages of purple gromwells.</title>
        <authorList>
            <person name="Okada T."/>
            <person name="Watanabe K."/>
        </authorList>
    </citation>
    <scope>NUCLEOTIDE SEQUENCE [LARGE SCALE GENOMIC DNA]</scope>
</reference>
<dbReference type="EMBL" id="BAABME010017610">
    <property type="protein sequence ID" value="GAA0150715.1"/>
    <property type="molecule type" value="Genomic_DNA"/>
</dbReference>
<evidence type="ECO:0000313" key="2">
    <source>
        <dbReference type="Proteomes" id="UP001454036"/>
    </source>
</evidence>
<keyword evidence="2" id="KW-1185">Reference proteome</keyword>
<accession>A0AAV3PGC9</accession>
<gene>
    <name evidence="1" type="ORF">LIER_37167</name>
</gene>
<protein>
    <submittedName>
        <fullName evidence="1">Uncharacterized protein</fullName>
    </submittedName>
</protein>
<dbReference type="AlphaFoldDB" id="A0AAV3PGC9"/>
<organism evidence="1 2">
    <name type="scientific">Lithospermum erythrorhizon</name>
    <name type="common">Purple gromwell</name>
    <name type="synonym">Lithospermum officinale var. erythrorhizon</name>
    <dbReference type="NCBI Taxonomy" id="34254"/>
    <lineage>
        <taxon>Eukaryota</taxon>
        <taxon>Viridiplantae</taxon>
        <taxon>Streptophyta</taxon>
        <taxon>Embryophyta</taxon>
        <taxon>Tracheophyta</taxon>
        <taxon>Spermatophyta</taxon>
        <taxon>Magnoliopsida</taxon>
        <taxon>eudicotyledons</taxon>
        <taxon>Gunneridae</taxon>
        <taxon>Pentapetalae</taxon>
        <taxon>asterids</taxon>
        <taxon>lamiids</taxon>
        <taxon>Boraginales</taxon>
        <taxon>Boraginaceae</taxon>
        <taxon>Boraginoideae</taxon>
        <taxon>Lithospermeae</taxon>
        <taxon>Lithospermum</taxon>
    </lineage>
</organism>
<dbReference type="Proteomes" id="UP001454036">
    <property type="component" value="Unassembled WGS sequence"/>
</dbReference>
<name>A0AAV3PGC9_LITER</name>
<proteinExistence type="predicted"/>
<evidence type="ECO:0000313" key="1">
    <source>
        <dbReference type="EMBL" id="GAA0150715.1"/>
    </source>
</evidence>
<comment type="caution">
    <text evidence="1">The sequence shown here is derived from an EMBL/GenBank/DDBJ whole genome shotgun (WGS) entry which is preliminary data.</text>
</comment>
<sequence length="119" mass="13489">MPLRSAFNSSTCFYKSTLLLPRHHAWSRDSVLDISWCDVTPPGIFFPYRDERSSGHVADVGGYLLFCVGHDYYCSTHHRVDVVRSETWTSRCPDDDVDQVNIDTHSPSMICVKGDYGAN</sequence>